<dbReference type="EMBL" id="BAAAOP010000005">
    <property type="protein sequence ID" value="GAA2187321.1"/>
    <property type="molecule type" value="Genomic_DNA"/>
</dbReference>
<protein>
    <recommendedName>
        <fullName evidence="4">Amino acid permease</fullName>
    </recommendedName>
</protein>
<feature type="transmembrane region" description="Helical" evidence="1">
    <location>
        <begin position="34"/>
        <end position="56"/>
    </location>
</feature>
<name>A0ABN3B4S3_9MICO</name>
<keyword evidence="1" id="KW-0472">Membrane</keyword>
<evidence type="ECO:0000256" key="1">
    <source>
        <dbReference type="SAM" id="Phobius"/>
    </source>
</evidence>
<organism evidence="2 3">
    <name type="scientific">Leucobacter alluvii</name>
    <dbReference type="NCBI Taxonomy" id="340321"/>
    <lineage>
        <taxon>Bacteria</taxon>
        <taxon>Bacillati</taxon>
        <taxon>Actinomycetota</taxon>
        <taxon>Actinomycetes</taxon>
        <taxon>Micrococcales</taxon>
        <taxon>Microbacteriaceae</taxon>
        <taxon>Leucobacter</taxon>
    </lineage>
</organism>
<keyword evidence="1" id="KW-1133">Transmembrane helix</keyword>
<feature type="transmembrane region" description="Helical" evidence="1">
    <location>
        <begin position="109"/>
        <end position="129"/>
    </location>
</feature>
<feature type="transmembrane region" description="Helical" evidence="1">
    <location>
        <begin position="7"/>
        <end position="28"/>
    </location>
</feature>
<feature type="transmembrane region" description="Helical" evidence="1">
    <location>
        <begin position="76"/>
        <end position="97"/>
    </location>
</feature>
<reference evidence="2 3" key="1">
    <citation type="journal article" date="2019" name="Int. J. Syst. Evol. Microbiol.">
        <title>The Global Catalogue of Microorganisms (GCM) 10K type strain sequencing project: providing services to taxonomists for standard genome sequencing and annotation.</title>
        <authorList>
            <consortium name="The Broad Institute Genomics Platform"/>
            <consortium name="The Broad Institute Genome Sequencing Center for Infectious Disease"/>
            <person name="Wu L."/>
            <person name="Ma J."/>
        </authorList>
    </citation>
    <scope>NUCLEOTIDE SEQUENCE [LARGE SCALE GENOMIC DNA]</scope>
    <source>
        <strain evidence="2 3">JCM 14919</strain>
    </source>
</reference>
<keyword evidence="1" id="KW-0812">Transmembrane</keyword>
<comment type="caution">
    <text evidence="2">The sequence shown here is derived from an EMBL/GenBank/DDBJ whole genome shotgun (WGS) entry which is preliminary data.</text>
</comment>
<evidence type="ECO:0008006" key="4">
    <source>
        <dbReference type="Google" id="ProtNLM"/>
    </source>
</evidence>
<accession>A0ABN3B4S3</accession>
<evidence type="ECO:0000313" key="3">
    <source>
        <dbReference type="Proteomes" id="UP001501084"/>
    </source>
</evidence>
<sequence>MRGKQALPVAATLVAGVLPMLLFIPLQSPGIYDILIAFTVIGFFLAFTFPVLGIAIAKFTGKWEPLSDGPLFLGKWAPPVSWIALAWLVFETVNVLWPRPSGSGWLVDWSSMLATLVIFAIGSAIYAVMRGRRRNFDQRAMTRPGQVVVEGPGPRR</sequence>
<dbReference type="Proteomes" id="UP001501084">
    <property type="component" value="Unassembled WGS sequence"/>
</dbReference>
<proteinExistence type="predicted"/>
<gene>
    <name evidence="2" type="ORF">GCM10009786_11710</name>
</gene>
<keyword evidence="3" id="KW-1185">Reference proteome</keyword>
<evidence type="ECO:0000313" key="2">
    <source>
        <dbReference type="EMBL" id="GAA2187321.1"/>
    </source>
</evidence>